<feature type="chain" id="PRO_5046831097" evidence="1">
    <location>
        <begin position="20"/>
        <end position="249"/>
    </location>
</feature>
<evidence type="ECO:0000259" key="2">
    <source>
        <dbReference type="Pfam" id="PF13568"/>
    </source>
</evidence>
<organism evidence="3 4">
    <name type="scientific">Algoriphagus namhaensis</name>
    <dbReference type="NCBI Taxonomy" id="915353"/>
    <lineage>
        <taxon>Bacteria</taxon>
        <taxon>Pseudomonadati</taxon>
        <taxon>Bacteroidota</taxon>
        <taxon>Cytophagia</taxon>
        <taxon>Cytophagales</taxon>
        <taxon>Cyclobacteriaceae</taxon>
        <taxon>Algoriphagus</taxon>
    </lineage>
</organism>
<gene>
    <name evidence="3" type="ORF">ACFOSV_08870</name>
</gene>
<protein>
    <submittedName>
        <fullName evidence="3">Porin family protein</fullName>
    </submittedName>
</protein>
<evidence type="ECO:0000313" key="4">
    <source>
        <dbReference type="Proteomes" id="UP001595805"/>
    </source>
</evidence>
<feature type="domain" description="Outer membrane protein beta-barrel" evidence="2">
    <location>
        <begin position="18"/>
        <end position="227"/>
    </location>
</feature>
<dbReference type="Proteomes" id="UP001595805">
    <property type="component" value="Unassembled WGS sequence"/>
</dbReference>
<feature type="signal peptide" evidence="1">
    <location>
        <begin position="1"/>
        <end position="19"/>
    </location>
</feature>
<comment type="caution">
    <text evidence="3">The sequence shown here is derived from an EMBL/GenBank/DDBJ whole genome shotgun (WGS) entry which is preliminary data.</text>
</comment>
<sequence length="249" mass="27984">MKKIYLLLVTLCLFQVVQAQDQPIKKPKTPIGGRPNIPSDLSIEFGFNQLNNRSEELSVGFFQSRTLNIYYQYPVKILGENSGFVIKPGFGFGTDKMAFQDEQNLFNNPDLGPESSELLEVQEVYGDNIVVNKNTFAANYIDIPIDIVYHLNKSNYLKGFRMSVGGKVGFLYNAHTKIRYEDSNRLKRSVKDAQNYGLEKVRYGISVKAGTPGFYAWGYFGLNQLFQKGLGPSGTQANQINFGVAVTLF</sequence>
<keyword evidence="4" id="KW-1185">Reference proteome</keyword>
<evidence type="ECO:0000313" key="3">
    <source>
        <dbReference type="EMBL" id="MFC3880285.1"/>
    </source>
</evidence>
<dbReference type="RefSeq" id="WP_377905548.1">
    <property type="nucleotide sequence ID" value="NZ_JBHRZS010000007.1"/>
</dbReference>
<dbReference type="InterPro" id="IPR025665">
    <property type="entry name" value="Beta-barrel_OMP_2"/>
</dbReference>
<proteinExistence type="predicted"/>
<dbReference type="EMBL" id="JBHRZS010000007">
    <property type="protein sequence ID" value="MFC3880285.1"/>
    <property type="molecule type" value="Genomic_DNA"/>
</dbReference>
<name>A0ABV8ARP7_9BACT</name>
<reference evidence="4" key="1">
    <citation type="journal article" date="2019" name="Int. J. Syst. Evol. Microbiol.">
        <title>The Global Catalogue of Microorganisms (GCM) 10K type strain sequencing project: providing services to taxonomists for standard genome sequencing and annotation.</title>
        <authorList>
            <consortium name="The Broad Institute Genomics Platform"/>
            <consortium name="The Broad Institute Genome Sequencing Center for Infectious Disease"/>
            <person name="Wu L."/>
            <person name="Ma J."/>
        </authorList>
    </citation>
    <scope>NUCLEOTIDE SEQUENCE [LARGE SCALE GENOMIC DNA]</scope>
    <source>
        <strain evidence="4">CCUG 60523</strain>
    </source>
</reference>
<keyword evidence="1" id="KW-0732">Signal</keyword>
<dbReference type="Pfam" id="PF13568">
    <property type="entry name" value="OMP_b-brl_2"/>
    <property type="match status" value="1"/>
</dbReference>
<evidence type="ECO:0000256" key="1">
    <source>
        <dbReference type="SAM" id="SignalP"/>
    </source>
</evidence>
<accession>A0ABV8ARP7</accession>